<gene>
    <name evidence="9 10" type="primary">mscL</name>
    <name evidence="10" type="ORF">IAC74_01450</name>
</gene>
<dbReference type="Pfam" id="PF01741">
    <property type="entry name" value="MscL"/>
    <property type="match status" value="1"/>
</dbReference>
<evidence type="ECO:0000313" key="10">
    <source>
        <dbReference type="EMBL" id="HIV02211.1"/>
    </source>
</evidence>
<accession>A0A9D1NG23</accession>
<dbReference type="EMBL" id="DVOF01000044">
    <property type="protein sequence ID" value="HIV02211.1"/>
    <property type="molecule type" value="Genomic_DNA"/>
</dbReference>
<dbReference type="InterPro" id="IPR001185">
    <property type="entry name" value="MS_channel"/>
</dbReference>
<keyword evidence="7 9" id="KW-0472">Membrane</keyword>
<feature type="transmembrane region" description="Helical" evidence="9">
    <location>
        <begin position="72"/>
        <end position="90"/>
    </location>
</feature>
<evidence type="ECO:0000313" key="11">
    <source>
        <dbReference type="Proteomes" id="UP000886743"/>
    </source>
</evidence>
<comment type="caution">
    <text evidence="10">The sequence shown here is derived from an EMBL/GenBank/DDBJ whole genome shotgun (WGS) entry which is preliminary data.</text>
</comment>
<comment type="subcellular location">
    <subcellularLocation>
        <location evidence="9">Cell membrane</location>
        <topology evidence="9">Multi-pass membrane protein</topology>
    </subcellularLocation>
    <subcellularLocation>
        <location evidence="1">Membrane</location>
        <topology evidence="1">Multi-pass membrane protein</topology>
    </subcellularLocation>
</comment>
<evidence type="ECO:0000256" key="2">
    <source>
        <dbReference type="ARBA" id="ARBA00022448"/>
    </source>
</evidence>
<dbReference type="Proteomes" id="UP000886743">
    <property type="component" value="Unassembled WGS sequence"/>
</dbReference>
<name>A0A9D1NG23_9FIRM</name>
<comment type="function">
    <text evidence="9">Channel that opens in response to stretch forces in the membrane lipid bilayer. May participate in the regulation of osmotic pressure changes within the cell.</text>
</comment>
<dbReference type="GO" id="GO:0008381">
    <property type="term" value="F:mechanosensitive monoatomic ion channel activity"/>
    <property type="evidence" value="ECO:0007669"/>
    <property type="project" value="UniProtKB-UniRule"/>
</dbReference>
<dbReference type="PRINTS" id="PR01264">
    <property type="entry name" value="MECHCHANNEL"/>
</dbReference>
<evidence type="ECO:0000256" key="8">
    <source>
        <dbReference type="ARBA" id="ARBA00023303"/>
    </source>
</evidence>
<dbReference type="InterPro" id="IPR036019">
    <property type="entry name" value="MscL_channel"/>
</dbReference>
<dbReference type="GO" id="GO:0005886">
    <property type="term" value="C:plasma membrane"/>
    <property type="evidence" value="ECO:0007669"/>
    <property type="project" value="UniProtKB-SubCell"/>
</dbReference>
<comment type="subunit">
    <text evidence="9">Homopentamer.</text>
</comment>
<feature type="transmembrane region" description="Helical" evidence="9">
    <location>
        <begin position="20"/>
        <end position="38"/>
    </location>
</feature>
<dbReference type="HAMAP" id="MF_00115">
    <property type="entry name" value="MscL"/>
    <property type="match status" value="1"/>
</dbReference>
<dbReference type="NCBIfam" id="TIGR00220">
    <property type="entry name" value="mscL"/>
    <property type="match status" value="1"/>
</dbReference>
<keyword evidence="6 9" id="KW-0406">Ion transport</keyword>
<keyword evidence="2 9" id="KW-0813">Transport</keyword>
<dbReference type="Gene3D" id="1.10.1200.120">
    <property type="entry name" value="Large-conductance mechanosensitive channel, MscL, domain 1"/>
    <property type="match status" value="1"/>
</dbReference>
<dbReference type="PANTHER" id="PTHR30266:SF2">
    <property type="entry name" value="LARGE-CONDUCTANCE MECHANOSENSITIVE CHANNEL"/>
    <property type="match status" value="1"/>
</dbReference>
<dbReference type="SUPFAM" id="SSF81330">
    <property type="entry name" value="Gated mechanosensitive channel"/>
    <property type="match status" value="1"/>
</dbReference>
<keyword evidence="4 9" id="KW-0812">Transmembrane</keyword>
<evidence type="ECO:0000256" key="4">
    <source>
        <dbReference type="ARBA" id="ARBA00022692"/>
    </source>
</evidence>
<keyword evidence="5 9" id="KW-1133">Transmembrane helix</keyword>
<reference evidence="10" key="1">
    <citation type="submission" date="2020-10" db="EMBL/GenBank/DDBJ databases">
        <authorList>
            <person name="Gilroy R."/>
        </authorList>
    </citation>
    <scope>NUCLEOTIDE SEQUENCE</scope>
    <source>
        <strain evidence="10">4920</strain>
    </source>
</reference>
<protein>
    <recommendedName>
        <fullName evidence="9">Large-conductance mechanosensitive channel</fullName>
    </recommendedName>
</protein>
<evidence type="ECO:0000256" key="9">
    <source>
        <dbReference type="HAMAP-Rule" id="MF_00115"/>
    </source>
</evidence>
<keyword evidence="3 9" id="KW-1003">Cell membrane</keyword>
<dbReference type="InterPro" id="IPR037673">
    <property type="entry name" value="MSC/AndL"/>
</dbReference>
<reference evidence="10" key="2">
    <citation type="journal article" date="2021" name="PeerJ">
        <title>Extensive microbial diversity within the chicken gut microbiome revealed by metagenomics and culture.</title>
        <authorList>
            <person name="Gilroy R."/>
            <person name="Ravi A."/>
            <person name="Getino M."/>
            <person name="Pursley I."/>
            <person name="Horton D.L."/>
            <person name="Alikhan N.F."/>
            <person name="Baker D."/>
            <person name="Gharbi K."/>
            <person name="Hall N."/>
            <person name="Watson M."/>
            <person name="Adriaenssens E.M."/>
            <person name="Foster-Nyarko E."/>
            <person name="Jarju S."/>
            <person name="Secka A."/>
            <person name="Antonio M."/>
            <person name="Oren A."/>
            <person name="Chaudhuri R.R."/>
            <person name="La Ragione R."/>
            <person name="Hildebrand F."/>
            <person name="Pallen M.J."/>
        </authorList>
    </citation>
    <scope>NUCLEOTIDE SEQUENCE</scope>
    <source>
        <strain evidence="10">4920</strain>
    </source>
</reference>
<evidence type="ECO:0000256" key="7">
    <source>
        <dbReference type="ARBA" id="ARBA00023136"/>
    </source>
</evidence>
<dbReference type="PANTHER" id="PTHR30266">
    <property type="entry name" value="MECHANOSENSITIVE CHANNEL MSCL"/>
    <property type="match status" value="1"/>
</dbReference>
<evidence type="ECO:0000256" key="5">
    <source>
        <dbReference type="ARBA" id="ARBA00022989"/>
    </source>
</evidence>
<keyword evidence="8 9" id="KW-0407">Ion channel</keyword>
<sequence length="140" mass="15582">MKKFWQEFKAFALKGNVVEMAVGVIIGTAFSAIVNSLVKDLITPLFGIILGGIKFDSLSVQVGDSVITYGNFIQSVVNFLIISLTIFLFIKLSNKIFHRKEEIKKEEAAKKSEEVLLLEDIRDSLRAIEQAGGMKEDKAE</sequence>
<organism evidence="10 11">
    <name type="scientific">Candidatus Aphodoplasma excrementigallinarum</name>
    <dbReference type="NCBI Taxonomy" id="2840673"/>
    <lineage>
        <taxon>Bacteria</taxon>
        <taxon>Bacillati</taxon>
        <taxon>Bacillota</taxon>
        <taxon>Clostridia</taxon>
        <taxon>Eubacteriales</taxon>
        <taxon>Candidatus Aphodoplasma</taxon>
    </lineage>
</organism>
<proteinExistence type="inferred from homology"/>
<evidence type="ECO:0000256" key="1">
    <source>
        <dbReference type="ARBA" id="ARBA00004141"/>
    </source>
</evidence>
<evidence type="ECO:0000256" key="3">
    <source>
        <dbReference type="ARBA" id="ARBA00022475"/>
    </source>
</evidence>
<evidence type="ECO:0000256" key="6">
    <source>
        <dbReference type="ARBA" id="ARBA00023065"/>
    </source>
</evidence>
<comment type="similarity">
    <text evidence="9">Belongs to the MscL family.</text>
</comment>
<dbReference type="AlphaFoldDB" id="A0A9D1NG23"/>